<dbReference type="AlphaFoldDB" id="A0A0W0VGL6"/>
<name>A0A0W0VGL6_9GAMM</name>
<reference evidence="1 2" key="1">
    <citation type="submission" date="2015-11" db="EMBL/GenBank/DDBJ databases">
        <title>Genomic analysis of 38 Legionella species identifies large and diverse effector repertoires.</title>
        <authorList>
            <person name="Burstein D."/>
            <person name="Amaro F."/>
            <person name="Zusman T."/>
            <person name="Lifshitz Z."/>
            <person name="Cohen O."/>
            <person name="Gilbert J.A."/>
            <person name="Pupko T."/>
            <person name="Shuman H.A."/>
            <person name="Segal G."/>
        </authorList>
    </citation>
    <scope>NUCLEOTIDE SEQUENCE [LARGE SCALE GENOMIC DNA]</scope>
    <source>
        <strain evidence="1 2">Bercovier 4</strain>
    </source>
</reference>
<accession>A0A0W0VGL6</accession>
<proteinExistence type="predicted"/>
<dbReference type="Proteomes" id="UP000054761">
    <property type="component" value="Unassembled WGS sequence"/>
</dbReference>
<gene>
    <name evidence="1" type="ORF">Lisr_2100</name>
</gene>
<dbReference type="PATRIC" id="fig|454.4.peg.2287"/>
<evidence type="ECO:0000313" key="2">
    <source>
        <dbReference type="Proteomes" id="UP000054761"/>
    </source>
</evidence>
<evidence type="ECO:0000313" key="1">
    <source>
        <dbReference type="EMBL" id="KTD19250.1"/>
    </source>
</evidence>
<dbReference type="EMBL" id="LNYH01000114">
    <property type="protein sequence ID" value="KTD19250.1"/>
    <property type="molecule type" value="Genomic_DNA"/>
</dbReference>
<protein>
    <submittedName>
        <fullName evidence="1">Uncharacterized protein</fullName>
    </submittedName>
</protein>
<organism evidence="1 2">
    <name type="scientific">Legionella israelensis</name>
    <dbReference type="NCBI Taxonomy" id="454"/>
    <lineage>
        <taxon>Bacteria</taxon>
        <taxon>Pseudomonadati</taxon>
        <taxon>Pseudomonadota</taxon>
        <taxon>Gammaproteobacteria</taxon>
        <taxon>Legionellales</taxon>
        <taxon>Legionellaceae</taxon>
        <taxon>Legionella</taxon>
    </lineage>
</organism>
<sequence>MQSIVALLSSFIKQPEIQKKIDAILQKLTIMIENADDDCVLVLLDYLKKMDRLTQETKKQIIGSYLSQCEEHVKQGISLKERTEVRASGGNKYCLSRYLNAAILLDVSRDEQLKTILVCLNNTTIDISTSSFGGFYYLCKDIKEAGLMADCVLLLMDKFNLDAADHSIEKLVGFLPNIPEEYITDDLKEKLIKKMTDLVKALEPKFTESMAEQIKFHNYEQFMANSLLHAKMYCASSKLKDTILDPLISRHFQIFVDLLLQLPPEKFIERLWYPFVCRADDSGGITEQQAEQIKKYISDKQITVDQMSPVFQKAITLGYIGTQNILKQLLPEGMCHALDVVVQT</sequence>
<keyword evidence="2" id="KW-1185">Reference proteome</keyword>
<dbReference type="STRING" id="454.Lisr_2100"/>
<comment type="caution">
    <text evidence="1">The sequence shown here is derived from an EMBL/GenBank/DDBJ whole genome shotgun (WGS) entry which is preliminary data.</text>
</comment>